<dbReference type="Pfam" id="PF13672">
    <property type="entry name" value="PP2C_2"/>
    <property type="match status" value="1"/>
</dbReference>
<dbReference type="InterPro" id="IPR001932">
    <property type="entry name" value="PPM-type_phosphatase-like_dom"/>
</dbReference>
<protein>
    <submittedName>
        <fullName evidence="2">Serine/threonine-protein phosphatase</fullName>
    </submittedName>
</protein>
<dbReference type="SUPFAM" id="SSF81606">
    <property type="entry name" value="PP2C-like"/>
    <property type="match status" value="1"/>
</dbReference>
<proteinExistence type="predicted"/>
<gene>
    <name evidence="2" type="ORF">KIH74_26835</name>
</gene>
<evidence type="ECO:0000313" key="3">
    <source>
        <dbReference type="Proteomes" id="UP001197247"/>
    </source>
</evidence>
<accession>A0ABS5TQS2</accession>
<comment type="caution">
    <text evidence="2">The sequence shown here is derived from an EMBL/GenBank/DDBJ whole genome shotgun (WGS) entry which is preliminary data.</text>
</comment>
<dbReference type="SMART" id="SM00331">
    <property type="entry name" value="PP2C_SIG"/>
    <property type="match status" value="1"/>
</dbReference>
<dbReference type="Proteomes" id="UP001197247">
    <property type="component" value="Unassembled WGS sequence"/>
</dbReference>
<feature type="domain" description="PPM-type phosphatase" evidence="1">
    <location>
        <begin position="11"/>
        <end position="243"/>
    </location>
</feature>
<dbReference type="InterPro" id="IPR036457">
    <property type="entry name" value="PPM-type-like_dom_sf"/>
</dbReference>
<evidence type="ECO:0000313" key="2">
    <source>
        <dbReference type="EMBL" id="MBT0772588.1"/>
    </source>
</evidence>
<organism evidence="2 3">
    <name type="scientific">Kineosporia corallincola</name>
    <dbReference type="NCBI Taxonomy" id="2835133"/>
    <lineage>
        <taxon>Bacteria</taxon>
        <taxon>Bacillati</taxon>
        <taxon>Actinomycetota</taxon>
        <taxon>Actinomycetes</taxon>
        <taxon>Kineosporiales</taxon>
        <taxon>Kineosporiaceae</taxon>
        <taxon>Kineosporia</taxon>
    </lineage>
</organism>
<name>A0ABS5TQS2_9ACTN</name>
<dbReference type="RefSeq" id="WP_214159133.1">
    <property type="nucleotide sequence ID" value="NZ_JAHBAY010000013.1"/>
</dbReference>
<evidence type="ECO:0000259" key="1">
    <source>
        <dbReference type="PROSITE" id="PS51746"/>
    </source>
</evidence>
<dbReference type="SMART" id="SM00332">
    <property type="entry name" value="PP2Cc"/>
    <property type="match status" value="1"/>
</dbReference>
<dbReference type="CDD" id="cd00143">
    <property type="entry name" value="PP2Cc"/>
    <property type="match status" value="1"/>
</dbReference>
<reference evidence="2 3" key="1">
    <citation type="submission" date="2021-05" db="EMBL/GenBank/DDBJ databases">
        <title>Kineosporia and Streptomyces sp. nov. two new marine actinobacteria isolated from Coral.</title>
        <authorList>
            <person name="Buangrab K."/>
            <person name="Sutthacheep M."/>
            <person name="Yeemin T."/>
            <person name="Harunari E."/>
            <person name="Igarashi Y."/>
            <person name="Kanchanasin P."/>
            <person name="Tanasupawat S."/>
            <person name="Phongsopitanun W."/>
        </authorList>
    </citation>
    <scope>NUCLEOTIDE SEQUENCE [LARGE SCALE GENOMIC DNA]</scope>
    <source>
        <strain evidence="2 3">J2-2</strain>
    </source>
</reference>
<sequence>MSGGAMALRIRACVKTHPGLRRTNNEDSGFIGRRLFLVADGMGGHDFGEVASAIVARTVAYLDDHGTSFGPEGDIVGAVEFADQRLARAIGNNPELSGMGTTLTAMLIHRDTIALTNVGDSRAYLLRGREMVQLTHDDTYVQMLADKGWLDPKLIPQHPQRSVLLRVLRGGDDGGTAEVNLYQAVPGDRYLLCSDGLSDYVAGEAIQKALAGTKNAGKAIDRLIALALKAGAPDNVTCIIGDVIDDDSRPGGGDGEFVGAAQELGEGAIEAAEQKVAEAKAAGMLKTA</sequence>
<keyword evidence="3" id="KW-1185">Reference proteome</keyword>
<dbReference type="EMBL" id="JAHBAY010000013">
    <property type="protein sequence ID" value="MBT0772588.1"/>
    <property type="molecule type" value="Genomic_DNA"/>
</dbReference>
<dbReference type="PROSITE" id="PS51746">
    <property type="entry name" value="PPM_2"/>
    <property type="match status" value="1"/>
</dbReference>
<dbReference type="Gene3D" id="3.60.40.10">
    <property type="entry name" value="PPM-type phosphatase domain"/>
    <property type="match status" value="1"/>
</dbReference>